<dbReference type="GO" id="GO:0005524">
    <property type="term" value="F:ATP binding"/>
    <property type="evidence" value="ECO:0007669"/>
    <property type="project" value="UniProtKB-KW"/>
</dbReference>
<dbReference type="SMART" id="SM00382">
    <property type="entry name" value="AAA"/>
    <property type="match status" value="1"/>
</dbReference>
<name>A0ABU5IX18_9BACI</name>
<dbReference type="Gene3D" id="1.20.1560.10">
    <property type="entry name" value="ABC transporter type 1, transmembrane domain"/>
    <property type="match status" value="1"/>
</dbReference>
<keyword evidence="6 7" id="KW-0472">Membrane</keyword>
<dbReference type="PROSITE" id="PS50893">
    <property type="entry name" value="ABC_TRANSPORTER_2"/>
    <property type="match status" value="1"/>
</dbReference>
<dbReference type="Pfam" id="PF00664">
    <property type="entry name" value="ABC_membrane"/>
    <property type="match status" value="1"/>
</dbReference>
<dbReference type="RefSeq" id="WP_322446013.1">
    <property type="nucleotide sequence ID" value="NZ_JAXOFX010000004.1"/>
</dbReference>
<feature type="transmembrane region" description="Helical" evidence="7">
    <location>
        <begin position="157"/>
        <end position="174"/>
    </location>
</feature>
<dbReference type="PROSITE" id="PS50929">
    <property type="entry name" value="ABC_TM1F"/>
    <property type="match status" value="1"/>
</dbReference>
<comment type="caution">
    <text evidence="10">The sequence shown here is derived from an EMBL/GenBank/DDBJ whole genome shotgun (WGS) entry which is preliminary data.</text>
</comment>
<evidence type="ECO:0000256" key="2">
    <source>
        <dbReference type="ARBA" id="ARBA00022692"/>
    </source>
</evidence>
<dbReference type="InterPro" id="IPR027417">
    <property type="entry name" value="P-loop_NTPase"/>
</dbReference>
<gene>
    <name evidence="10" type="ORF">SM124_08115</name>
</gene>
<evidence type="ECO:0000256" key="4">
    <source>
        <dbReference type="ARBA" id="ARBA00022840"/>
    </source>
</evidence>
<keyword evidence="2 7" id="KW-0812">Transmembrane</keyword>
<dbReference type="Proteomes" id="UP001290455">
    <property type="component" value="Unassembled WGS sequence"/>
</dbReference>
<evidence type="ECO:0000256" key="5">
    <source>
        <dbReference type="ARBA" id="ARBA00022989"/>
    </source>
</evidence>
<dbReference type="PANTHER" id="PTHR43394:SF1">
    <property type="entry name" value="ATP-BINDING CASSETTE SUB-FAMILY B MEMBER 10, MITOCHONDRIAL"/>
    <property type="match status" value="1"/>
</dbReference>
<evidence type="ECO:0000256" key="6">
    <source>
        <dbReference type="ARBA" id="ARBA00023136"/>
    </source>
</evidence>
<comment type="subcellular location">
    <subcellularLocation>
        <location evidence="1">Cell membrane</location>
        <topology evidence="1">Multi-pass membrane protein</topology>
    </subcellularLocation>
</comment>
<evidence type="ECO:0000313" key="11">
    <source>
        <dbReference type="Proteomes" id="UP001290455"/>
    </source>
</evidence>
<feature type="transmembrane region" description="Helical" evidence="7">
    <location>
        <begin position="238"/>
        <end position="258"/>
    </location>
</feature>
<reference evidence="10 11" key="1">
    <citation type="submission" date="2023-11" db="EMBL/GenBank/DDBJ databases">
        <title>Bacillus jintuensis, isolated from a mudflat on the Beibu Gulf coast.</title>
        <authorList>
            <person name="Li M."/>
        </authorList>
    </citation>
    <scope>NUCLEOTIDE SEQUENCE [LARGE SCALE GENOMIC DNA]</scope>
    <source>
        <strain evidence="10 11">31A1R</strain>
    </source>
</reference>
<dbReference type="PROSITE" id="PS00211">
    <property type="entry name" value="ABC_TRANSPORTER_1"/>
    <property type="match status" value="1"/>
</dbReference>
<dbReference type="Pfam" id="PF00005">
    <property type="entry name" value="ABC_tran"/>
    <property type="match status" value="1"/>
</dbReference>
<dbReference type="InterPro" id="IPR003439">
    <property type="entry name" value="ABC_transporter-like_ATP-bd"/>
</dbReference>
<feature type="domain" description="ABC transmembrane type-1" evidence="9">
    <location>
        <begin position="16"/>
        <end position="298"/>
    </location>
</feature>
<dbReference type="CDD" id="cd18548">
    <property type="entry name" value="ABC_6TM_Tm287_like"/>
    <property type="match status" value="1"/>
</dbReference>
<sequence>MRKLFSYVNTYKKAMWLALTLTGLELIVELFQPMIMAIIIDEGIIKGDLGTVYLWGGLLLGLSLIAFIAGIVNTFYASDVSQGVAHDMRRDLFRKIQQFTFKNFQSFPTSSLITRLTNDVTQIQNFLFMSLRIALRAPLFIFGSMIMAFFVNVKLALILLVVVPILLIIILWILKKGILLFQRVQKKLDTVNGVIRENLIGMRLIKAYTRGSHEEKRFFNFNKTLMADNKKALRMMELTMPILLFGMNLSMVFILWYGSVELNLGGAQAGEIVAILNYATKIMFAFTVFSFLMMNYSRAQASSTRIVEVLEENIDEQQETKIETFQNVNIQGSIEFDHVSFQYPSSDLPVLHNLSFTIKAGETVGILGETGSGKSSIFQLIPQLYHVTSGEILIDGMNIEKIDVKELRKQIGLVPQEAHLFSGTIQENIGWGKDHASLDDIVQAAKEAQIHDFILSLPDQYETRVGQRGVNLSGGQKQRLSIARALVRKPSILLLDDSTSALDAHTEASILKTLKSQKCTTLIIAQKISSVKEADHILLIHEGKLVGNGNHETLMKTSPYYQDIYYSQVKEEAGQIG</sequence>
<feature type="transmembrane region" description="Helical" evidence="7">
    <location>
        <begin position="133"/>
        <end position="151"/>
    </location>
</feature>
<evidence type="ECO:0000256" key="7">
    <source>
        <dbReference type="SAM" id="Phobius"/>
    </source>
</evidence>
<proteinExistence type="predicted"/>
<feature type="transmembrane region" description="Helical" evidence="7">
    <location>
        <begin position="278"/>
        <end position="296"/>
    </location>
</feature>
<feature type="domain" description="ABC transporter" evidence="8">
    <location>
        <begin position="334"/>
        <end position="567"/>
    </location>
</feature>
<evidence type="ECO:0000256" key="1">
    <source>
        <dbReference type="ARBA" id="ARBA00004651"/>
    </source>
</evidence>
<dbReference type="InterPro" id="IPR003593">
    <property type="entry name" value="AAA+_ATPase"/>
</dbReference>
<keyword evidence="4 10" id="KW-0067">ATP-binding</keyword>
<dbReference type="EMBL" id="JAXOFX010000004">
    <property type="protein sequence ID" value="MDZ5471709.1"/>
    <property type="molecule type" value="Genomic_DNA"/>
</dbReference>
<dbReference type="InterPro" id="IPR011527">
    <property type="entry name" value="ABC1_TM_dom"/>
</dbReference>
<dbReference type="SUPFAM" id="SSF52540">
    <property type="entry name" value="P-loop containing nucleoside triphosphate hydrolases"/>
    <property type="match status" value="1"/>
</dbReference>
<evidence type="ECO:0000313" key="10">
    <source>
        <dbReference type="EMBL" id="MDZ5471709.1"/>
    </source>
</evidence>
<dbReference type="InterPro" id="IPR039421">
    <property type="entry name" value="Type_1_exporter"/>
</dbReference>
<dbReference type="InterPro" id="IPR036640">
    <property type="entry name" value="ABC1_TM_sf"/>
</dbReference>
<dbReference type="SUPFAM" id="SSF90123">
    <property type="entry name" value="ABC transporter transmembrane region"/>
    <property type="match status" value="1"/>
</dbReference>
<dbReference type="PANTHER" id="PTHR43394">
    <property type="entry name" value="ATP-DEPENDENT PERMEASE MDL1, MITOCHONDRIAL"/>
    <property type="match status" value="1"/>
</dbReference>
<feature type="transmembrane region" description="Helical" evidence="7">
    <location>
        <begin position="16"/>
        <end position="40"/>
    </location>
</feature>
<keyword evidence="11" id="KW-1185">Reference proteome</keyword>
<evidence type="ECO:0000259" key="8">
    <source>
        <dbReference type="PROSITE" id="PS50893"/>
    </source>
</evidence>
<dbReference type="InterPro" id="IPR017871">
    <property type="entry name" value="ABC_transporter-like_CS"/>
</dbReference>
<accession>A0ABU5IX18</accession>
<protein>
    <submittedName>
        <fullName evidence="10">ABC transporter ATP-binding protein</fullName>
    </submittedName>
</protein>
<keyword evidence="5 7" id="KW-1133">Transmembrane helix</keyword>
<keyword evidence="3" id="KW-0547">Nucleotide-binding</keyword>
<evidence type="ECO:0000259" key="9">
    <source>
        <dbReference type="PROSITE" id="PS50929"/>
    </source>
</evidence>
<feature type="transmembrane region" description="Helical" evidence="7">
    <location>
        <begin position="52"/>
        <end position="76"/>
    </location>
</feature>
<dbReference type="Gene3D" id="3.40.50.300">
    <property type="entry name" value="P-loop containing nucleotide triphosphate hydrolases"/>
    <property type="match status" value="1"/>
</dbReference>
<organism evidence="10 11">
    <name type="scientific">Robertmurraya mangrovi</name>
    <dbReference type="NCBI Taxonomy" id="3098077"/>
    <lineage>
        <taxon>Bacteria</taxon>
        <taxon>Bacillati</taxon>
        <taxon>Bacillota</taxon>
        <taxon>Bacilli</taxon>
        <taxon>Bacillales</taxon>
        <taxon>Bacillaceae</taxon>
        <taxon>Robertmurraya</taxon>
    </lineage>
</organism>
<evidence type="ECO:0000256" key="3">
    <source>
        <dbReference type="ARBA" id="ARBA00022741"/>
    </source>
</evidence>